<dbReference type="InterPro" id="IPR057373">
    <property type="entry name" value="ZNFX1"/>
</dbReference>
<evidence type="ECO:0000256" key="4">
    <source>
        <dbReference type="ARBA" id="ARBA00022771"/>
    </source>
</evidence>
<feature type="compositionally biased region" description="Basic and acidic residues" evidence="7">
    <location>
        <begin position="206"/>
        <end position="217"/>
    </location>
</feature>
<evidence type="ECO:0000256" key="3">
    <source>
        <dbReference type="ARBA" id="ARBA00022723"/>
    </source>
</evidence>
<keyword evidence="4" id="KW-0863">Zinc-finger</keyword>
<comment type="subcellular location">
    <subcellularLocation>
        <location evidence="1">Cytoplasm</location>
    </subcellularLocation>
</comment>
<dbReference type="GO" id="GO:0004386">
    <property type="term" value="F:helicase activity"/>
    <property type="evidence" value="ECO:0007669"/>
    <property type="project" value="InterPro"/>
</dbReference>
<keyword evidence="10" id="KW-1185">Reference proteome</keyword>
<dbReference type="Pfam" id="PF13087">
    <property type="entry name" value="AAA_12"/>
    <property type="match status" value="1"/>
</dbReference>
<reference evidence="9 10" key="1">
    <citation type="submission" date="2020-06" db="EMBL/GenBank/DDBJ databases">
        <authorList>
            <person name="Li R."/>
            <person name="Bekaert M."/>
        </authorList>
    </citation>
    <scope>NUCLEOTIDE SEQUENCE [LARGE SCALE GENOMIC DNA]</scope>
    <source>
        <strain evidence="10">wild</strain>
    </source>
</reference>
<feature type="region of interest" description="Disordered" evidence="7">
    <location>
        <begin position="1"/>
        <end position="29"/>
    </location>
</feature>
<dbReference type="Pfam" id="PF20173">
    <property type="entry name" value="ZnF_RZ-type"/>
    <property type="match status" value="2"/>
</dbReference>
<dbReference type="PANTHER" id="PTHR10887:SF341">
    <property type="entry name" value="NFX1-TYPE ZINC FINGER-CONTAINING PROTEIN 1"/>
    <property type="match status" value="1"/>
</dbReference>
<dbReference type="GO" id="GO:0008270">
    <property type="term" value="F:zinc ion binding"/>
    <property type="evidence" value="ECO:0007669"/>
    <property type="project" value="UniProtKB-KW"/>
</dbReference>
<gene>
    <name evidence="9" type="ORF">MCOR_4975</name>
</gene>
<sequence>MADRQRGRGRGRGAWRGHGGPSRDTARQNEHRDVPWKLLLGFRRLQELKDKEPYEVTLTLAKRKQAFKEALGEAQHEPNIVALFLRCIAKASECETLRGNMIEIFVILENSLFFKSSLPAYIFGAMAEASHDRQMNYKQPFRDILTIVRDFRLKMPQSIVSVMGFNAILDTTFNTLRNMSSDVVDDEMWESYLEYKEAQEESLKRMATKKTEKRQEVDNEGDPPDDFRELTIFPEKVDVQINAEPFIRRNKKTGGYENTDHYLDVQFRLLREDFIGPLRDGIKEYIEAVHATGKAKRLQELRIYTDVQIISPVCNNSGLCRRISFHCKGMNRIRWESSKRLIYGSLVCLSSDNFQTLLFATVADRDLKNIQKGLVDVKFETDNRTIANIPEDTVFVMAETTAYFEAYRHVLLGLQNVPNGGLPFEKYIVRCFTETALPAYLRRNPDAVFDLRPLVDEDMILRARRNITANREDTREPIYNFSVRSEEARRVKVDNLKTWPAHDLFHLDMSQFRAVQNALMREFAIIQGPPGTGKTYIGLKVVKALLHNRHLWNTNPDTGQEDNRPLLVVCYTNHALDQFLEGILRFFKGDILRLGSRSSSEIMKQLNISNMRMTMRKKREVPHIIHMERMSTKHTMKTLQEEINKICIRVEMAKRELLHEDTLEAAMGKLFTRLVSGFEYRMYQYGYEMNKAKKLSAMLEWLGYGNILTEDPAVQDQQEVQNENNVQNDHVNENDDRINNEENQDDLMDEFINVIDELDAEMNMRQLDIEDLENEEENDALVTKMQQALKDLDVRKPVIALNVSQLDAVDKKPDISEQWQMTKKQKKQMKKTLRKELSSNDRMTIEEVSRNFDIWGLRQKDRWRLYRFWVNAYCESLQEKIRGKEDEFQVACAKYNEVLMQEDREIMRQSTIIGMTTTCAARYQSVLQEIRPRIIVVEEAAEVLEAHIVSTLSRGCEHVVLIGDHKQLKPNPTVYKLAIKYNLEISLFERMICNNMAYDCLQFQHRMRPDISKMLRKIYPELKDDDAVKGYEDVKGISSNVFFIDHTYEETSEDDLKSHSNEHEADYIVALCRYLLLQGYEREQITVLTLYSGQLFALRRRMPKSLYEGIRVTVVDNFQGEENDIILLSLVRSNEDGKIGFLSIENRVCVALSRAKMGLYVIGNFTLMSSKSKLWCSITDHARRNMFLGEALPLYCQNHPNEKILFAAEPSDFKKAPEGGCMKPCEYRLPCGHTCARACHTYDRDHEEYECNKPCTKILCERNHRCSRRCNQECGKCHEWVQKILPKCGHTQEVMCYIDPVNWKCTSRCLKSLPCGHLCRNLCGEAHTEYCTMKVVKKWSCGHSEKISCYQQHTAICTKKCEQELECGHICEGTCGECIQGRLHVSCRKNCNRRLVCEHPCLDRCSNCPPCIRQCENRCKHSYCGKKCGQLCVPCAELCEWQCRHHKCDKICSEPCNRPRCNKPCKKLLECKHQCIGLCGEPCPNLCKVCHIDNVTEVFLGNENEPDARYVQLEDCGHVFEFSDLDQWMDMIDEENSDTAIKLKECPKCKTAIRRNLRYGNMIKQALRDIESVKRRMLGNEVRKSQMEKSISKGIPTLPVKEQRKIREYHSDLTKGPFDENTLSAIENQINIVNHVNNLKAKFEKDRDSVYYRELYDKGIEHLDDCYEFTLRKRRYFTVQETNDLTAELDRLQRLRIFLKYKERRRVIETALPRELSLDFMTAEEYLTKGTFTNIRKMFVDKTLETLKTALPLSGLAITDKERIDIVTAIGLGKGHWFKCPNGHVYAIGNCGGANQHGICPECKSQIGGMGHLVAGNTTALEMTRHVYCIADCGGATVESKCPDCGSVVGGSGHRLRQDNRFAPEMDGASNPAWSEQANMGNYDPFQIRF</sequence>
<protein>
    <recommendedName>
        <fullName evidence="8">RZ-type domain-containing protein</fullName>
    </recommendedName>
</protein>
<dbReference type="CDD" id="cd18808">
    <property type="entry name" value="SF1_C_Upf1"/>
    <property type="match status" value="1"/>
</dbReference>
<dbReference type="PANTHER" id="PTHR10887">
    <property type="entry name" value="DNA2/NAM7 HELICASE FAMILY"/>
    <property type="match status" value="1"/>
</dbReference>
<evidence type="ECO:0000256" key="7">
    <source>
        <dbReference type="SAM" id="MobiDB-lite"/>
    </source>
</evidence>
<dbReference type="InterPro" id="IPR027417">
    <property type="entry name" value="P-loop_NTPase"/>
</dbReference>
<keyword evidence="2" id="KW-0963">Cytoplasm</keyword>
<feature type="region of interest" description="Disordered" evidence="7">
    <location>
        <begin position="206"/>
        <end position="225"/>
    </location>
</feature>
<accession>A0A6J8A8Y3</accession>
<evidence type="ECO:0000256" key="6">
    <source>
        <dbReference type="ARBA" id="ARBA00022859"/>
    </source>
</evidence>
<dbReference type="InterPro" id="IPR041679">
    <property type="entry name" value="DNA2/NAM7-like_C"/>
</dbReference>
<feature type="domain" description="RZ-type" evidence="8">
    <location>
        <begin position="1758"/>
        <end position="1826"/>
    </location>
</feature>
<dbReference type="EMBL" id="CACVKT020000904">
    <property type="protein sequence ID" value="CAC5363622.1"/>
    <property type="molecule type" value="Genomic_DNA"/>
</dbReference>
<evidence type="ECO:0000256" key="1">
    <source>
        <dbReference type="ARBA" id="ARBA00004496"/>
    </source>
</evidence>
<dbReference type="InterPro" id="IPR041677">
    <property type="entry name" value="DNA2/NAM7_AAA_11"/>
</dbReference>
<dbReference type="Pfam" id="PF13086">
    <property type="entry name" value="AAA_11"/>
    <property type="match status" value="1"/>
</dbReference>
<evidence type="ECO:0000256" key="2">
    <source>
        <dbReference type="ARBA" id="ARBA00022490"/>
    </source>
</evidence>
<evidence type="ECO:0000313" key="9">
    <source>
        <dbReference type="EMBL" id="CAC5363622.1"/>
    </source>
</evidence>
<dbReference type="GO" id="GO:0002376">
    <property type="term" value="P:immune system process"/>
    <property type="evidence" value="ECO:0007669"/>
    <property type="project" value="UniProtKB-KW"/>
</dbReference>
<dbReference type="Gene3D" id="3.40.50.300">
    <property type="entry name" value="P-loop containing nucleotide triphosphate hydrolases"/>
    <property type="match status" value="3"/>
</dbReference>
<dbReference type="GO" id="GO:0005737">
    <property type="term" value="C:cytoplasm"/>
    <property type="evidence" value="ECO:0007669"/>
    <property type="project" value="UniProtKB-SubCell"/>
</dbReference>
<name>A0A6J8A8Y3_MYTCO</name>
<dbReference type="GO" id="GO:0031048">
    <property type="term" value="P:regulatory ncRNA-mediated heterochromatin formation"/>
    <property type="evidence" value="ECO:0007669"/>
    <property type="project" value="TreeGrafter"/>
</dbReference>
<dbReference type="FunFam" id="3.40.50.300:FF:000742">
    <property type="entry name" value="NFX1-type zinc finger-containing protein 1"/>
    <property type="match status" value="1"/>
</dbReference>
<dbReference type="InterPro" id="IPR046439">
    <property type="entry name" value="ZF_RZ_dom"/>
</dbReference>
<keyword evidence="5" id="KW-0862">Zinc</keyword>
<keyword evidence="6" id="KW-0391">Immunity</keyword>
<keyword evidence="3" id="KW-0479">Metal-binding</keyword>
<dbReference type="PROSITE" id="PS51981">
    <property type="entry name" value="ZF_RZ"/>
    <property type="match status" value="1"/>
</dbReference>
<evidence type="ECO:0000256" key="5">
    <source>
        <dbReference type="ARBA" id="ARBA00022833"/>
    </source>
</evidence>
<evidence type="ECO:0000259" key="8">
    <source>
        <dbReference type="PROSITE" id="PS51981"/>
    </source>
</evidence>
<evidence type="ECO:0000313" key="10">
    <source>
        <dbReference type="Proteomes" id="UP000507470"/>
    </source>
</evidence>
<dbReference type="SUPFAM" id="SSF52540">
    <property type="entry name" value="P-loop containing nucleoside triphosphate hydrolases"/>
    <property type="match status" value="1"/>
</dbReference>
<proteinExistence type="predicted"/>
<dbReference type="InterPro" id="IPR045055">
    <property type="entry name" value="DNA2/NAM7-like"/>
</dbReference>
<dbReference type="Proteomes" id="UP000507470">
    <property type="component" value="Unassembled WGS sequence"/>
</dbReference>
<dbReference type="OrthoDB" id="2423195at2759"/>
<dbReference type="Pfam" id="PF25396">
    <property type="entry name" value="ZNFX1"/>
    <property type="match status" value="1"/>
</dbReference>
<dbReference type="InterPro" id="IPR047187">
    <property type="entry name" value="SF1_C_Upf1"/>
</dbReference>
<organism evidence="9 10">
    <name type="scientific">Mytilus coruscus</name>
    <name type="common">Sea mussel</name>
    <dbReference type="NCBI Taxonomy" id="42192"/>
    <lineage>
        <taxon>Eukaryota</taxon>
        <taxon>Metazoa</taxon>
        <taxon>Spiralia</taxon>
        <taxon>Lophotrochozoa</taxon>
        <taxon>Mollusca</taxon>
        <taxon>Bivalvia</taxon>
        <taxon>Autobranchia</taxon>
        <taxon>Pteriomorphia</taxon>
        <taxon>Mytilida</taxon>
        <taxon>Mytiloidea</taxon>
        <taxon>Mytilidae</taxon>
        <taxon>Mytilinae</taxon>
        <taxon>Mytilus</taxon>
    </lineage>
</organism>
<dbReference type="GO" id="GO:0031380">
    <property type="term" value="C:nuclear RNA-directed RNA polymerase complex"/>
    <property type="evidence" value="ECO:0007669"/>
    <property type="project" value="TreeGrafter"/>
</dbReference>